<comment type="caution">
    <text evidence="7">The sequence shown here is derived from an EMBL/GenBank/DDBJ whole genome shotgun (WGS) entry which is preliminary data.</text>
</comment>
<keyword evidence="2" id="KW-0479">Metal-binding</keyword>
<dbReference type="InterPro" id="IPR000834">
    <property type="entry name" value="Peptidase_M14"/>
</dbReference>
<evidence type="ECO:0000313" key="8">
    <source>
        <dbReference type="Proteomes" id="UP000094936"/>
    </source>
</evidence>
<dbReference type="EMBL" id="LYBM01000003">
    <property type="protein sequence ID" value="ODA35638.1"/>
    <property type="molecule type" value="Genomic_DNA"/>
</dbReference>
<dbReference type="STRING" id="1080227.A8L45_03200"/>
<keyword evidence="4" id="KW-0862">Zinc</keyword>
<dbReference type="GO" id="GO:0008270">
    <property type="term" value="F:zinc ion binding"/>
    <property type="evidence" value="ECO:0007669"/>
    <property type="project" value="InterPro"/>
</dbReference>
<keyword evidence="8" id="KW-1185">Reference proteome</keyword>
<dbReference type="GO" id="GO:0016788">
    <property type="term" value="F:hydrolase activity, acting on ester bonds"/>
    <property type="evidence" value="ECO:0007669"/>
    <property type="project" value="InterPro"/>
</dbReference>
<dbReference type="CDD" id="cd06231">
    <property type="entry name" value="M14_REP34-like"/>
    <property type="match status" value="1"/>
</dbReference>
<dbReference type="GO" id="GO:0006508">
    <property type="term" value="P:proteolysis"/>
    <property type="evidence" value="ECO:0007669"/>
    <property type="project" value="InterPro"/>
</dbReference>
<evidence type="ECO:0000256" key="3">
    <source>
        <dbReference type="ARBA" id="ARBA00022801"/>
    </source>
</evidence>
<evidence type="ECO:0000256" key="2">
    <source>
        <dbReference type="ARBA" id="ARBA00022723"/>
    </source>
</evidence>
<dbReference type="InterPro" id="IPR055438">
    <property type="entry name" value="AstE_AspA_cat"/>
</dbReference>
<keyword evidence="3" id="KW-0378">Hydrolase</keyword>
<protein>
    <submittedName>
        <fullName evidence="7">Peptidase</fullName>
    </submittedName>
</protein>
<accession>A0A1C3EQW7</accession>
<name>A0A1C3EQW7_9GAMM</name>
<dbReference type="Pfam" id="PF24827">
    <property type="entry name" value="AstE_AspA_cat"/>
    <property type="match status" value="1"/>
</dbReference>
<dbReference type="OrthoDB" id="5290048at2"/>
<dbReference type="RefSeq" id="WP_068899152.1">
    <property type="nucleotide sequence ID" value="NZ_JBHUIF010000020.1"/>
</dbReference>
<proteinExistence type="inferred from homology"/>
<reference evidence="7 8" key="1">
    <citation type="submission" date="2016-05" db="EMBL/GenBank/DDBJ databases">
        <title>Genomic Taxonomy of the Vibrionaceae.</title>
        <authorList>
            <person name="Gomez-Gil B."/>
            <person name="Enciso-Ibarra J."/>
        </authorList>
    </citation>
    <scope>NUCLEOTIDE SEQUENCE [LARGE SCALE GENOMIC DNA]</scope>
    <source>
        <strain evidence="7 8">CAIM 1920</strain>
    </source>
</reference>
<dbReference type="Proteomes" id="UP000094936">
    <property type="component" value="Unassembled WGS sequence"/>
</dbReference>
<evidence type="ECO:0000256" key="1">
    <source>
        <dbReference type="ARBA" id="ARBA00001947"/>
    </source>
</evidence>
<comment type="cofactor">
    <cofactor evidence="1">
        <name>Zn(2+)</name>
        <dbReference type="ChEBI" id="CHEBI:29105"/>
    </cofactor>
</comment>
<dbReference type="GO" id="GO:0004181">
    <property type="term" value="F:metallocarboxypeptidase activity"/>
    <property type="evidence" value="ECO:0007669"/>
    <property type="project" value="InterPro"/>
</dbReference>
<dbReference type="Gene3D" id="3.40.630.10">
    <property type="entry name" value="Zn peptidases"/>
    <property type="match status" value="1"/>
</dbReference>
<comment type="caution">
    <text evidence="5">Lacks conserved residue(s) required for the propagation of feature annotation.</text>
</comment>
<dbReference type="PROSITE" id="PS52035">
    <property type="entry name" value="PEPTIDASE_M14"/>
    <property type="match status" value="1"/>
</dbReference>
<feature type="domain" description="Peptidase M14" evidence="6">
    <location>
        <begin position="28"/>
        <end position="297"/>
    </location>
</feature>
<sequence>MKQFYPIGQAGTPWSENEKETWLAQTEIKRSYNDLVIIKIDALRDRFQVEQYGALSINSERYPLFGVRNKNWHEDKPVVLITGGVHGYEASGVQGALKFLDTQAEAYSTEFNFIVTPCISPWGYETINRWNPFTVDPNRSFHPDSPSEECAQVMAYVHNHSQNILAHIDLHETTDTDESEFRPALAARNGEDYIAGNIPDGFYLVGDISNPTAEFQTAVINEVRKITHIAPADEDGKLIGEKVVQEGVINVPVKKAHLCAGFTNAEFNTTTEVYPDSDNVTDEECNDAQVAAILGALEYLKNCR</sequence>
<evidence type="ECO:0000256" key="5">
    <source>
        <dbReference type="PROSITE-ProRule" id="PRU01379"/>
    </source>
</evidence>
<organism evidence="7 8">
    <name type="scientific">Veronia pacifica</name>
    <dbReference type="NCBI Taxonomy" id="1080227"/>
    <lineage>
        <taxon>Bacteria</taxon>
        <taxon>Pseudomonadati</taxon>
        <taxon>Pseudomonadota</taxon>
        <taxon>Gammaproteobacteria</taxon>
        <taxon>Vibrionales</taxon>
        <taxon>Vibrionaceae</taxon>
        <taxon>Veronia</taxon>
    </lineage>
</organism>
<evidence type="ECO:0000256" key="4">
    <source>
        <dbReference type="ARBA" id="ARBA00022833"/>
    </source>
</evidence>
<evidence type="ECO:0000313" key="7">
    <source>
        <dbReference type="EMBL" id="ODA35638.1"/>
    </source>
</evidence>
<comment type="similarity">
    <text evidence="5">Belongs to the peptidase M14 family.</text>
</comment>
<dbReference type="SUPFAM" id="SSF53187">
    <property type="entry name" value="Zn-dependent exopeptidases"/>
    <property type="match status" value="1"/>
</dbReference>
<evidence type="ECO:0000259" key="6">
    <source>
        <dbReference type="PROSITE" id="PS52035"/>
    </source>
</evidence>
<gene>
    <name evidence="7" type="ORF">A8L45_03200</name>
</gene>
<dbReference type="AlphaFoldDB" id="A0A1C3EQW7"/>